<dbReference type="InterPro" id="IPR007318">
    <property type="entry name" value="Phopholipid_MeTrfase"/>
</dbReference>
<evidence type="ECO:0000256" key="4">
    <source>
        <dbReference type="ARBA" id="ARBA00023136"/>
    </source>
</evidence>
<dbReference type="Gene3D" id="1.20.120.1630">
    <property type="match status" value="1"/>
</dbReference>
<gene>
    <name evidence="6" type="ORF">ACJDT4_06000</name>
</gene>
<accession>A0ABW8TC18</accession>
<feature type="transmembrane region" description="Helical" evidence="5">
    <location>
        <begin position="86"/>
        <end position="115"/>
    </location>
</feature>
<evidence type="ECO:0000313" key="6">
    <source>
        <dbReference type="EMBL" id="MFL0249970.1"/>
    </source>
</evidence>
<reference evidence="6 7" key="1">
    <citation type="submission" date="2024-11" db="EMBL/GenBank/DDBJ databases">
        <authorList>
            <person name="Heng Y.C."/>
            <person name="Lim A.C.H."/>
            <person name="Lee J.K.Y."/>
            <person name="Kittelmann S."/>
        </authorList>
    </citation>
    <scope>NUCLEOTIDE SEQUENCE [LARGE SCALE GENOMIC DNA]</scope>
    <source>
        <strain evidence="6 7">WILCCON 0114</strain>
    </source>
</reference>
<evidence type="ECO:0000313" key="7">
    <source>
        <dbReference type="Proteomes" id="UP001623592"/>
    </source>
</evidence>
<dbReference type="EC" id="2.1.1.334" evidence="6"/>
<protein>
    <submittedName>
        <fullName evidence="6">Methyltransferase family protein</fullName>
        <ecNumber evidence="6">2.1.1.100</ecNumber>
        <ecNumber evidence="6">2.1.1.334</ecNumber>
    </submittedName>
</protein>
<feature type="transmembrane region" description="Helical" evidence="5">
    <location>
        <begin position="9"/>
        <end position="30"/>
    </location>
</feature>
<dbReference type="PANTHER" id="PTHR12714:SF9">
    <property type="entry name" value="PROTEIN-S-ISOPRENYLCYSTEINE O-METHYLTRANSFERASE"/>
    <property type="match status" value="1"/>
</dbReference>
<comment type="caution">
    <text evidence="6">The sequence shown here is derived from an EMBL/GenBank/DDBJ whole genome shotgun (WGS) entry which is preliminary data.</text>
</comment>
<comment type="subcellular location">
    <subcellularLocation>
        <location evidence="1">Endomembrane system</location>
        <topology evidence="1">Multi-pass membrane protein</topology>
    </subcellularLocation>
</comment>
<keyword evidence="2 5" id="KW-0812">Transmembrane</keyword>
<name>A0ABW8TC18_9CLOT</name>
<organism evidence="6 7">
    <name type="scientific">Clostridium neuense</name>
    <dbReference type="NCBI Taxonomy" id="1728934"/>
    <lineage>
        <taxon>Bacteria</taxon>
        <taxon>Bacillati</taxon>
        <taxon>Bacillota</taxon>
        <taxon>Clostridia</taxon>
        <taxon>Eubacteriales</taxon>
        <taxon>Clostridiaceae</taxon>
        <taxon>Clostridium</taxon>
    </lineage>
</organism>
<keyword evidence="3 5" id="KW-1133">Transmembrane helix</keyword>
<sequence length="147" mass="16839">MKRILPPTLLLICIGTMCLLHILIPFLKVIDYPINLLGILFILIGIWIDFAGSNIFKIANTTEMTFSEPSTLVTNGIYKISRNPMYLGLVQILVGVSIILGSITPFIIVIAFVVITDQWYIKFEEKVLKDKFGKEYLIYKSKVRRWI</sequence>
<dbReference type="GO" id="GO:0004671">
    <property type="term" value="F:protein C-terminal S-isoprenylcysteine carboxyl O-methyltransferase activity"/>
    <property type="evidence" value="ECO:0007669"/>
    <property type="project" value="UniProtKB-EC"/>
</dbReference>
<evidence type="ECO:0000256" key="2">
    <source>
        <dbReference type="ARBA" id="ARBA00022692"/>
    </source>
</evidence>
<evidence type="ECO:0000256" key="5">
    <source>
        <dbReference type="SAM" id="Phobius"/>
    </source>
</evidence>
<feature type="transmembrane region" description="Helical" evidence="5">
    <location>
        <begin position="36"/>
        <end position="56"/>
    </location>
</feature>
<dbReference type="EMBL" id="JBJIAA010000004">
    <property type="protein sequence ID" value="MFL0249970.1"/>
    <property type="molecule type" value="Genomic_DNA"/>
</dbReference>
<keyword evidence="4 5" id="KW-0472">Membrane</keyword>
<dbReference type="PROSITE" id="PS50244">
    <property type="entry name" value="S5A_REDUCTASE"/>
    <property type="match status" value="1"/>
</dbReference>
<evidence type="ECO:0000256" key="3">
    <source>
        <dbReference type="ARBA" id="ARBA00022989"/>
    </source>
</evidence>
<dbReference type="Pfam" id="PF04191">
    <property type="entry name" value="PEMT"/>
    <property type="match status" value="1"/>
</dbReference>
<dbReference type="Proteomes" id="UP001623592">
    <property type="component" value="Unassembled WGS sequence"/>
</dbReference>
<evidence type="ECO:0000256" key="1">
    <source>
        <dbReference type="ARBA" id="ARBA00004127"/>
    </source>
</evidence>
<keyword evidence="7" id="KW-1185">Reference proteome</keyword>
<dbReference type="PANTHER" id="PTHR12714">
    <property type="entry name" value="PROTEIN-S ISOPRENYLCYSTEINE O-METHYLTRANSFERASE"/>
    <property type="match status" value="1"/>
</dbReference>
<dbReference type="RefSeq" id="WP_406786636.1">
    <property type="nucleotide sequence ID" value="NZ_JBJIAA010000004.1"/>
</dbReference>
<dbReference type="EC" id="2.1.1.100" evidence="6"/>
<proteinExistence type="predicted"/>
<keyword evidence="6" id="KW-0489">Methyltransferase</keyword>
<dbReference type="GO" id="GO:0032259">
    <property type="term" value="P:methylation"/>
    <property type="evidence" value="ECO:0007669"/>
    <property type="project" value="UniProtKB-KW"/>
</dbReference>
<keyword evidence="6" id="KW-0808">Transferase</keyword>